<comment type="caution">
    <text evidence="15">The sequence shown here is derived from an EMBL/GenBank/DDBJ whole genome shotgun (WGS) entry which is preliminary data.</text>
</comment>
<feature type="transmembrane region" description="Helical" evidence="13">
    <location>
        <begin position="42"/>
        <end position="62"/>
    </location>
</feature>
<dbReference type="InterPro" id="IPR005467">
    <property type="entry name" value="His_kinase_dom"/>
</dbReference>
<dbReference type="PRINTS" id="PR00344">
    <property type="entry name" value="BCTRLSENSOR"/>
</dbReference>
<keyword evidence="5" id="KW-0808">Transferase</keyword>
<evidence type="ECO:0000256" key="12">
    <source>
        <dbReference type="ARBA" id="ARBA00023136"/>
    </source>
</evidence>
<keyword evidence="16" id="KW-1185">Reference proteome</keyword>
<gene>
    <name evidence="15" type="ORF">ACFO3D_01275</name>
</gene>
<evidence type="ECO:0000256" key="3">
    <source>
        <dbReference type="ARBA" id="ARBA00012438"/>
    </source>
</evidence>
<evidence type="ECO:0000313" key="16">
    <source>
        <dbReference type="Proteomes" id="UP001595989"/>
    </source>
</evidence>
<dbReference type="Pfam" id="PF02518">
    <property type="entry name" value="HATPase_c"/>
    <property type="match status" value="1"/>
</dbReference>
<accession>A0ABV9DDL7</accession>
<evidence type="ECO:0000256" key="1">
    <source>
        <dbReference type="ARBA" id="ARBA00000085"/>
    </source>
</evidence>
<evidence type="ECO:0000256" key="13">
    <source>
        <dbReference type="SAM" id="Phobius"/>
    </source>
</evidence>
<feature type="domain" description="Histidine kinase" evidence="14">
    <location>
        <begin position="118"/>
        <end position="329"/>
    </location>
</feature>
<proteinExistence type="predicted"/>
<keyword evidence="9" id="KW-0067">ATP-binding</keyword>
<evidence type="ECO:0000256" key="5">
    <source>
        <dbReference type="ARBA" id="ARBA00022679"/>
    </source>
</evidence>
<dbReference type="InterPro" id="IPR003594">
    <property type="entry name" value="HATPase_dom"/>
</dbReference>
<evidence type="ECO:0000313" key="15">
    <source>
        <dbReference type="EMBL" id="MFC4556837.1"/>
    </source>
</evidence>
<name>A0ABV9DDL7_9BACI</name>
<dbReference type="Gene3D" id="3.30.565.10">
    <property type="entry name" value="Histidine kinase-like ATPase, C-terminal domain"/>
    <property type="match status" value="1"/>
</dbReference>
<dbReference type="SUPFAM" id="SSF55874">
    <property type="entry name" value="ATPase domain of HSP90 chaperone/DNA topoisomerase II/histidine kinase"/>
    <property type="match status" value="1"/>
</dbReference>
<dbReference type="InterPro" id="IPR036890">
    <property type="entry name" value="HATPase_C_sf"/>
</dbReference>
<evidence type="ECO:0000256" key="8">
    <source>
        <dbReference type="ARBA" id="ARBA00022777"/>
    </source>
</evidence>
<protein>
    <recommendedName>
        <fullName evidence="3">histidine kinase</fullName>
        <ecNumber evidence="3">2.7.13.3</ecNumber>
    </recommendedName>
</protein>
<sequence length="332" mass="38995">MKDFLSDSRPFIMFYFSQIILMVIISQLVLLNTGGTVSVEVISYMLLLASSFLVIFLTYRYLKFRDFYVKRQNTYFPEPPNRMLANVQQLLENDHQQYQQEINALQTEKELEFNFIQQWVHQMKTPVSVMDLTLQKERMNLPENVFHSMQEEIEKLEQGLDQALYLSRLQKFDRDFHVQRLSLKQLVRESIQDFKSSFIRNSIFPEVTIEENCEVATDPKWIRFVINQLISNAIKYSNPNSEKIYFTGEQQEKSVTLTIRDTGCGIPFQDLSRVFDPFFTGLNGRKFRESTGMGLYLAHQICERLDYNITVQSAANKGTEVTLRFNTNLTNL</sequence>
<dbReference type="Proteomes" id="UP001595989">
    <property type="component" value="Unassembled WGS sequence"/>
</dbReference>
<dbReference type="SMART" id="SM00387">
    <property type="entry name" value="HATPase_c"/>
    <property type="match status" value="1"/>
</dbReference>
<keyword evidence="10 13" id="KW-1133">Transmembrane helix</keyword>
<keyword evidence="8 15" id="KW-0418">Kinase</keyword>
<comment type="catalytic activity">
    <reaction evidence="1">
        <text>ATP + protein L-histidine = ADP + protein N-phospho-L-histidine.</text>
        <dbReference type="EC" id="2.7.13.3"/>
    </reaction>
</comment>
<dbReference type="InterPro" id="IPR050351">
    <property type="entry name" value="BphY/WalK/GraS-like"/>
</dbReference>
<keyword evidence="11" id="KW-0902">Two-component regulatory system</keyword>
<evidence type="ECO:0000256" key="6">
    <source>
        <dbReference type="ARBA" id="ARBA00022692"/>
    </source>
</evidence>
<reference evidence="16" key="1">
    <citation type="journal article" date="2019" name="Int. J. Syst. Evol. Microbiol.">
        <title>The Global Catalogue of Microorganisms (GCM) 10K type strain sequencing project: providing services to taxonomists for standard genome sequencing and annotation.</title>
        <authorList>
            <consortium name="The Broad Institute Genomics Platform"/>
            <consortium name="The Broad Institute Genome Sequencing Center for Infectious Disease"/>
            <person name="Wu L."/>
            <person name="Ma J."/>
        </authorList>
    </citation>
    <scope>NUCLEOTIDE SEQUENCE [LARGE SCALE GENOMIC DNA]</scope>
    <source>
        <strain evidence="16">CGMCC 4.7426</strain>
    </source>
</reference>
<dbReference type="EC" id="2.7.13.3" evidence="3"/>
<evidence type="ECO:0000256" key="2">
    <source>
        <dbReference type="ARBA" id="ARBA00004651"/>
    </source>
</evidence>
<evidence type="ECO:0000256" key="11">
    <source>
        <dbReference type="ARBA" id="ARBA00023012"/>
    </source>
</evidence>
<evidence type="ECO:0000256" key="4">
    <source>
        <dbReference type="ARBA" id="ARBA00022475"/>
    </source>
</evidence>
<dbReference type="RefSeq" id="WP_390292770.1">
    <property type="nucleotide sequence ID" value="NZ_JBHSFU010000002.1"/>
</dbReference>
<keyword evidence="6 13" id="KW-0812">Transmembrane</keyword>
<keyword evidence="12 13" id="KW-0472">Membrane</keyword>
<organism evidence="15 16">
    <name type="scientific">Virgibacillus kekensis</name>
    <dbReference type="NCBI Taxonomy" id="202261"/>
    <lineage>
        <taxon>Bacteria</taxon>
        <taxon>Bacillati</taxon>
        <taxon>Bacillota</taxon>
        <taxon>Bacilli</taxon>
        <taxon>Bacillales</taxon>
        <taxon>Bacillaceae</taxon>
        <taxon>Virgibacillus</taxon>
    </lineage>
</organism>
<dbReference type="PANTHER" id="PTHR45453:SF2">
    <property type="entry name" value="HISTIDINE KINASE"/>
    <property type="match status" value="1"/>
</dbReference>
<evidence type="ECO:0000256" key="9">
    <source>
        <dbReference type="ARBA" id="ARBA00022840"/>
    </source>
</evidence>
<evidence type="ECO:0000256" key="7">
    <source>
        <dbReference type="ARBA" id="ARBA00022741"/>
    </source>
</evidence>
<feature type="transmembrane region" description="Helical" evidence="13">
    <location>
        <begin position="12"/>
        <end position="30"/>
    </location>
</feature>
<dbReference type="PANTHER" id="PTHR45453">
    <property type="entry name" value="PHOSPHATE REGULON SENSOR PROTEIN PHOR"/>
    <property type="match status" value="1"/>
</dbReference>
<evidence type="ECO:0000259" key="14">
    <source>
        <dbReference type="PROSITE" id="PS50109"/>
    </source>
</evidence>
<evidence type="ECO:0000256" key="10">
    <source>
        <dbReference type="ARBA" id="ARBA00022989"/>
    </source>
</evidence>
<dbReference type="EMBL" id="JBHSFU010000002">
    <property type="protein sequence ID" value="MFC4556837.1"/>
    <property type="molecule type" value="Genomic_DNA"/>
</dbReference>
<dbReference type="PROSITE" id="PS50109">
    <property type="entry name" value="HIS_KIN"/>
    <property type="match status" value="1"/>
</dbReference>
<keyword evidence="4" id="KW-1003">Cell membrane</keyword>
<keyword evidence="7" id="KW-0547">Nucleotide-binding</keyword>
<dbReference type="GO" id="GO:0016301">
    <property type="term" value="F:kinase activity"/>
    <property type="evidence" value="ECO:0007669"/>
    <property type="project" value="UniProtKB-KW"/>
</dbReference>
<dbReference type="InterPro" id="IPR004358">
    <property type="entry name" value="Sig_transdc_His_kin-like_C"/>
</dbReference>
<comment type="subcellular location">
    <subcellularLocation>
        <location evidence="2">Cell membrane</location>
        <topology evidence="2">Multi-pass membrane protein</topology>
    </subcellularLocation>
</comment>